<keyword evidence="3" id="KW-1185">Reference proteome</keyword>
<evidence type="ECO:0000313" key="3">
    <source>
        <dbReference type="Proteomes" id="UP000054270"/>
    </source>
</evidence>
<dbReference type="EMBL" id="KN817622">
    <property type="protein sequence ID" value="KJA16368.1"/>
    <property type="molecule type" value="Genomic_DNA"/>
</dbReference>
<evidence type="ECO:0000256" key="1">
    <source>
        <dbReference type="SAM" id="MobiDB-lite"/>
    </source>
</evidence>
<dbReference type="AlphaFoldDB" id="A0A0D2LZM5"/>
<gene>
    <name evidence="2" type="ORF">HYPSUDRAFT_219482</name>
</gene>
<accession>A0A0D2LZM5</accession>
<protein>
    <submittedName>
        <fullName evidence="2">Uncharacterized protein</fullName>
    </submittedName>
</protein>
<feature type="region of interest" description="Disordered" evidence="1">
    <location>
        <begin position="43"/>
        <end position="63"/>
    </location>
</feature>
<reference evidence="3" key="1">
    <citation type="submission" date="2014-04" db="EMBL/GenBank/DDBJ databases">
        <title>Evolutionary Origins and Diversification of the Mycorrhizal Mutualists.</title>
        <authorList>
            <consortium name="DOE Joint Genome Institute"/>
            <consortium name="Mycorrhizal Genomics Consortium"/>
            <person name="Kohler A."/>
            <person name="Kuo A."/>
            <person name="Nagy L.G."/>
            <person name="Floudas D."/>
            <person name="Copeland A."/>
            <person name="Barry K.W."/>
            <person name="Cichocki N."/>
            <person name="Veneault-Fourrey C."/>
            <person name="LaButti K."/>
            <person name="Lindquist E.A."/>
            <person name="Lipzen A."/>
            <person name="Lundell T."/>
            <person name="Morin E."/>
            <person name="Murat C."/>
            <person name="Riley R."/>
            <person name="Ohm R."/>
            <person name="Sun H."/>
            <person name="Tunlid A."/>
            <person name="Henrissat B."/>
            <person name="Grigoriev I.V."/>
            <person name="Hibbett D.S."/>
            <person name="Martin F."/>
        </authorList>
    </citation>
    <scope>NUCLEOTIDE SEQUENCE [LARGE SCALE GENOMIC DNA]</scope>
    <source>
        <strain evidence="3">FD-334 SS-4</strain>
    </source>
</reference>
<organism evidence="2 3">
    <name type="scientific">Hypholoma sublateritium (strain FD-334 SS-4)</name>
    <dbReference type="NCBI Taxonomy" id="945553"/>
    <lineage>
        <taxon>Eukaryota</taxon>
        <taxon>Fungi</taxon>
        <taxon>Dikarya</taxon>
        <taxon>Basidiomycota</taxon>
        <taxon>Agaricomycotina</taxon>
        <taxon>Agaricomycetes</taxon>
        <taxon>Agaricomycetidae</taxon>
        <taxon>Agaricales</taxon>
        <taxon>Agaricineae</taxon>
        <taxon>Strophariaceae</taxon>
        <taxon>Hypholoma</taxon>
    </lineage>
</organism>
<dbReference type="Proteomes" id="UP000054270">
    <property type="component" value="Unassembled WGS sequence"/>
</dbReference>
<name>A0A0D2LZM5_HYPSF</name>
<proteinExistence type="predicted"/>
<sequence>MASPSDKIIWSIHQYAQTLPRVDASRRRTACARLGRASLQRGYKTRESPYSRPPFRTASTPITNATPMRRPVLAAVLASVGLLAYALSQSCRTGVAVACYAAAGLTLGIAAPATPAVIVGCTAARGACSLLCAS</sequence>
<evidence type="ECO:0000313" key="2">
    <source>
        <dbReference type="EMBL" id="KJA16368.1"/>
    </source>
</evidence>